<dbReference type="InterPro" id="IPR034575">
    <property type="entry name" value="OEP21"/>
</dbReference>
<keyword evidence="5" id="KW-1134">Transmembrane beta strand</keyword>
<comment type="function">
    <text evidence="13">Voltage-dependent rectifying anion channel that facilitates the translocation between chloroplast and cytoplasm of phosphorylated carbohydrates such as triosephosphate, 3-phosphoglycerate and inorganic phosphate (Pi) depending of ATP to triosephosphate ratio in the plastidial intermembrane space; in high triosephosphate/ATP conditions (e.g. photosynthesis), export of triosphosphate from chloroplast (outward rectifying channels), but in high ATP/triosephosphate conditions (e.g. dark phase), import of phosphosolutes (inward rectifying channels).</text>
</comment>
<dbReference type="EMBL" id="CAMAPF010001031">
    <property type="protein sequence ID" value="CAH9141590.1"/>
    <property type="molecule type" value="Genomic_DNA"/>
</dbReference>
<comment type="similarity">
    <text evidence="3">Belongs to the plastid outer envelope porin OEP21 (TC 1.B.29) family.</text>
</comment>
<sequence length="168" mass="19448">METSLRYCSVGSKSLKLHAKEKFPLDSATHLQVHGELDTETGGPSHLSAMIRHFYHNVYSSLSFGLLYDRKKALRYSVRGKKSFSVTTDLCLNFQIKGRCDVDQEFQQRESSGAAEFIWDVTNFNKDQDLRIKVGYEAFEKVPYVQIRENNWTLNVDLKGRWNVRYGL</sequence>
<reference evidence="15" key="1">
    <citation type="submission" date="2022-07" db="EMBL/GenBank/DDBJ databases">
        <authorList>
            <person name="Macas J."/>
            <person name="Novak P."/>
            <person name="Neumann P."/>
        </authorList>
    </citation>
    <scope>NUCLEOTIDE SEQUENCE</scope>
</reference>
<evidence type="ECO:0000256" key="10">
    <source>
        <dbReference type="ARBA" id="ARBA00023065"/>
    </source>
</evidence>
<dbReference type="GO" id="GO:0015288">
    <property type="term" value="F:porin activity"/>
    <property type="evidence" value="ECO:0007669"/>
    <property type="project" value="UniProtKB-KW"/>
</dbReference>
<keyword evidence="11" id="KW-0626">Porin</keyword>
<evidence type="ECO:0000313" key="16">
    <source>
        <dbReference type="Proteomes" id="UP001152523"/>
    </source>
</evidence>
<name>A0AAV0G170_9ASTE</name>
<evidence type="ECO:0000256" key="4">
    <source>
        <dbReference type="ARBA" id="ARBA00022448"/>
    </source>
</evidence>
<keyword evidence="4" id="KW-0813">Transport</keyword>
<evidence type="ECO:0000313" key="14">
    <source>
        <dbReference type="EMBL" id="CAH9115818.1"/>
    </source>
</evidence>
<dbReference type="GO" id="GO:0044070">
    <property type="term" value="P:regulation of monoatomic anion transport"/>
    <property type="evidence" value="ECO:0007669"/>
    <property type="project" value="InterPro"/>
</dbReference>
<keyword evidence="7" id="KW-0934">Plastid</keyword>
<keyword evidence="10" id="KW-0406">Ion transport</keyword>
<proteinExistence type="inferred from homology"/>
<evidence type="ECO:0000256" key="3">
    <source>
        <dbReference type="ARBA" id="ARBA00009945"/>
    </source>
</evidence>
<dbReference type="GO" id="GO:0008308">
    <property type="term" value="F:voltage-gated monoatomic anion channel activity"/>
    <property type="evidence" value="ECO:0007669"/>
    <property type="project" value="InterPro"/>
</dbReference>
<dbReference type="PANTHER" id="PTHR35993">
    <property type="entry name" value="OUTER ENVELOPE PORE PROTEIN 21B, CHLOROPLASTIC"/>
    <property type="match status" value="1"/>
</dbReference>
<dbReference type="GO" id="GO:0009707">
    <property type="term" value="C:chloroplast outer membrane"/>
    <property type="evidence" value="ECO:0007669"/>
    <property type="project" value="UniProtKB-SubCell"/>
</dbReference>
<gene>
    <name evidence="14" type="ORF">CEPIT_LOCUS21237</name>
    <name evidence="15" type="ORF">CEPIT_LOCUS39240</name>
</gene>
<keyword evidence="8" id="KW-0812">Transmembrane</keyword>
<comment type="subcellular location">
    <subcellularLocation>
        <location evidence="1">Plastid</location>
        <location evidence="1">Chloroplast outer membrane</location>
        <topology evidence="1">Multi-pass membrane protein</topology>
    </subcellularLocation>
    <subcellularLocation>
        <location evidence="2">Plastid</location>
        <location evidence="2">Etioplast membrane</location>
        <topology evidence="2">Multi-pass membrane protein</topology>
    </subcellularLocation>
</comment>
<evidence type="ECO:0000256" key="6">
    <source>
        <dbReference type="ARBA" id="ARBA00022528"/>
    </source>
</evidence>
<evidence type="ECO:0000256" key="5">
    <source>
        <dbReference type="ARBA" id="ARBA00022452"/>
    </source>
</evidence>
<evidence type="ECO:0000256" key="8">
    <source>
        <dbReference type="ARBA" id="ARBA00022692"/>
    </source>
</evidence>
<dbReference type="EMBL" id="CAMAPF010000253">
    <property type="protein sequence ID" value="CAH9115818.1"/>
    <property type="molecule type" value="Genomic_DNA"/>
</dbReference>
<organism evidence="15 16">
    <name type="scientific">Cuscuta epithymum</name>
    <dbReference type="NCBI Taxonomy" id="186058"/>
    <lineage>
        <taxon>Eukaryota</taxon>
        <taxon>Viridiplantae</taxon>
        <taxon>Streptophyta</taxon>
        <taxon>Embryophyta</taxon>
        <taxon>Tracheophyta</taxon>
        <taxon>Spermatophyta</taxon>
        <taxon>Magnoliopsida</taxon>
        <taxon>eudicotyledons</taxon>
        <taxon>Gunneridae</taxon>
        <taxon>Pentapetalae</taxon>
        <taxon>asterids</taxon>
        <taxon>lamiids</taxon>
        <taxon>Solanales</taxon>
        <taxon>Convolvulaceae</taxon>
        <taxon>Cuscuteae</taxon>
        <taxon>Cuscuta</taxon>
        <taxon>Cuscuta subgen. Cuscuta</taxon>
    </lineage>
</organism>
<accession>A0AAV0G170</accession>
<keyword evidence="12" id="KW-0472">Membrane</keyword>
<protein>
    <submittedName>
        <fullName evidence="15">Uncharacterized protein</fullName>
    </submittedName>
</protein>
<keyword evidence="16" id="KW-1185">Reference proteome</keyword>
<evidence type="ECO:0000256" key="2">
    <source>
        <dbReference type="ARBA" id="ARBA00004441"/>
    </source>
</evidence>
<comment type="caution">
    <text evidence="15">The sequence shown here is derived from an EMBL/GenBank/DDBJ whole genome shotgun (WGS) entry which is preliminary data.</text>
</comment>
<keyword evidence="9" id="KW-1002">Plastid outer membrane</keyword>
<dbReference type="AlphaFoldDB" id="A0AAV0G170"/>
<keyword evidence="6" id="KW-0150">Chloroplast</keyword>
<evidence type="ECO:0000256" key="12">
    <source>
        <dbReference type="ARBA" id="ARBA00023136"/>
    </source>
</evidence>
<dbReference type="PANTHER" id="PTHR35993:SF1">
    <property type="entry name" value="OUTER ENVELOPE PORE PROTEIN 21B, CHLOROPLASTIC"/>
    <property type="match status" value="1"/>
</dbReference>
<evidence type="ECO:0000256" key="9">
    <source>
        <dbReference type="ARBA" id="ARBA00022805"/>
    </source>
</evidence>
<dbReference type="GO" id="GO:0046930">
    <property type="term" value="C:pore complex"/>
    <property type="evidence" value="ECO:0007669"/>
    <property type="project" value="UniProtKB-KW"/>
</dbReference>
<evidence type="ECO:0000256" key="1">
    <source>
        <dbReference type="ARBA" id="ARBA00004396"/>
    </source>
</evidence>
<dbReference type="Proteomes" id="UP001152523">
    <property type="component" value="Unassembled WGS sequence"/>
</dbReference>
<evidence type="ECO:0000256" key="11">
    <source>
        <dbReference type="ARBA" id="ARBA00023114"/>
    </source>
</evidence>
<evidence type="ECO:0000256" key="13">
    <source>
        <dbReference type="ARBA" id="ARBA00024941"/>
    </source>
</evidence>
<dbReference type="GO" id="GO:0034426">
    <property type="term" value="C:etioplast membrane"/>
    <property type="evidence" value="ECO:0007669"/>
    <property type="project" value="UniProtKB-SubCell"/>
</dbReference>
<evidence type="ECO:0000313" key="15">
    <source>
        <dbReference type="EMBL" id="CAH9141590.1"/>
    </source>
</evidence>
<evidence type="ECO:0000256" key="7">
    <source>
        <dbReference type="ARBA" id="ARBA00022640"/>
    </source>
</evidence>